<proteinExistence type="predicted"/>
<accession>A0A1D8NGP5</accession>
<dbReference type="EMBL" id="CP017557">
    <property type="protein sequence ID" value="AOW04801.1"/>
    <property type="molecule type" value="Genomic_DNA"/>
</dbReference>
<sequence>MRLEVVLSVLEDTLNGGSLHDVALNLELAGHEESLGVSLTLNELLEVVVRESELDVSITLGGLVALADVTVVLEVKVPRLGLASLVLEVEDNDGVGLLDGLSLLLGLRGVVKTVTDDVEDDRRSEAVDLERHCCFCVMNKRYSGELNRRMHPTYIYVVRLTICI</sequence>
<evidence type="ECO:0000313" key="1">
    <source>
        <dbReference type="EMBL" id="AOW04801.1"/>
    </source>
</evidence>
<dbReference type="GeneID" id="94583504"/>
<dbReference type="Proteomes" id="UP000182444">
    <property type="component" value="Chromosome 1E"/>
</dbReference>
<evidence type="ECO:0000313" key="2">
    <source>
        <dbReference type="Proteomes" id="UP000182444"/>
    </source>
</evidence>
<protein>
    <submittedName>
        <fullName evidence="1">Uncharacterized protein</fullName>
    </submittedName>
</protein>
<dbReference type="RefSeq" id="XP_068138991.1">
    <property type="nucleotide sequence ID" value="XM_068282890.1"/>
</dbReference>
<reference evidence="1 2" key="1">
    <citation type="journal article" date="2016" name="PLoS ONE">
        <title>Sequence Assembly of Yarrowia lipolytica Strain W29/CLIB89 Shows Transposable Element Diversity.</title>
        <authorList>
            <person name="Magnan C."/>
            <person name="Yu J."/>
            <person name="Chang I."/>
            <person name="Jahn E."/>
            <person name="Kanomata Y."/>
            <person name="Wu J."/>
            <person name="Zeller M."/>
            <person name="Oakes M."/>
            <person name="Baldi P."/>
            <person name="Sandmeyer S."/>
        </authorList>
    </citation>
    <scope>NUCLEOTIDE SEQUENCE [LARGE SCALE GENOMIC DNA]</scope>
    <source>
        <strain evidence="2">CLIB89(W29)</strain>
    </source>
</reference>
<gene>
    <name evidence="1" type="ORF">YALI1_E01865g</name>
</gene>
<dbReference type="VEuPathDB" id="FungiDB:YALI1_E01865g"/>
<dbReference type="AlphaFoldDB" id="A0A1D8NGP5"/>
<organism evidence="1 2">
    <name type="scientific">Yarrowia lipolytica</name>
    <name type="common">Candida lipolytica</name>
    <dbReference type="NCBI Taxonomy" id="4952"/>
    <lineage>
        <taxon>Eukaryota</taxon>
        <taxon>Fungi</taxon>
        <taxon>Dikarya</taxon>
        <taxon>Ascomycota</taxon>
        <taxon>Saccharomycotina</taxon>
        <taxon>Dipodascomycetes</taxon>
        <taxon>Dipodascales</taxon>
        <taxon>Dipodascales incertae sedis</taxon>
        <taxon>Yarrowia</taxon>
    </lineage>
</organism>
<name>A0A1D8NGP5_YARLL</name>